<comment type="caution">
    <text evidence="1">The sequence shown here is derived from an EMBL/GenBank/DDBJ whole genome shotgun (WGS) entry which is preliminary data.</text>
</comment>
<keyword evidence="2" id="KW-1185">Reference proteome</keyword>
<name>A0ABW8SML7_9CLOT</name>
<protein>
    <submittedName>
        <fullName evidence="1">Uncharacterized protein</fullName>
    </submittedName>
</protein>
<proteinExistence type="predicted"/>
<evidence type="ECO:0000313" key="2">
    <source>
        <dbReference type="Proteomes" id="UP001623660"/>
    </source>
</evidence>
<dbReference type="Proteomes" id="UP001623660">
    <property type="component" value="Unassembled WGS sequence"/>
</dbReference>
<reference evidence="1 2" key="1">
    <citation type="submission" date="2024-11" db="EMBL/GenBank/DDBJ databases">
        <authorList>
            <person name="Heng Y.C."/>
            <person name="Lim A.C.H."/>
            <person name="Lee J.K.Y."/>
            <person name="Kittelmann S."/>
        </authorList>
    </citation>
    <scope>NUCLEOTIDE SEQUENCE [LARGE SCALE GENOMIC DNA]</scope>
    <source>
        <strain evidence="1 2">WILCCON 0269</strain>
    </source>
</reference>
<gene>
    <name evidence="1" type="ORF">ACJDU8_17170</name>
</gene>
<sequence length="143" mass="16196">MSETSFKYAIPGDILQNYINGTYKPRTVWERVFLLLKSKGVDVYSPGQYTGKCTSLYVVIKNTGTLGFQGSNKIGSQSLDVMPYCPSTNYSNLEPFTTQVQDFLGELKEYIRPTGNITSVILDDTVSGYTQTLEYQTFQRLRR</sequence>
<evidence type="ECO:0000313" key="1">
    <source>
        <dbReference type="EMBL" id="MFL0197275.1"/>
    </source>
</evidence>
<dbReference type="EMBL" id="JBJHZX010000028">
    <property type="protein sequence ID" value="MFL0197275.1"/>
    <property type="molecule type" value="Genomic_DNA"/>
</dbReference>
<organism evidence="1 2">
    <name type="scientific">Candidatus Clostridium eludens</name>
    <dbReference type="NCBI Taxonomy" id="3381663"/>
    <lineage>
        <taxon>Bacteria</taxon>
        <taxon>Bacillati</taxon>
        <taxon>Bacillota</taxon>
        <taxon>Clostridia</taxon>
        <taxon>Eubacteriales</taxon>
        <taxon>Clostridiaceae</taxon>
        <taxon>Clostridium</taxon>
    </lineage>
</organism>
<dbReference type="RefSeq" id="WP_406793380.1">
    <property type="nucleotide sequence ID" value="NZ_JBJHZX010000028.1"/>
</dbReference>
<accession>A0ABW8SML7</accession>